<keyword evidence="4 5" id="KW-0472">Membrane</keyword>
<evidence type="ECO:0000256" key="8">
    <source>
        <dbReference type="SAM" id="SignalP"/>
    </source>
</evidence>
<evidence type="ECO:0000256" key="5">
    <source>
        <dbReference type="PROSITE-ProRule" id="PRU00581"/>
    </source>
</evidence>
<evidence type="ECO:0000256" key="3">
    <source>
        <dbReference type="ARBA" id="ARBA00022989"/>
    </source>
</evidence>
<comment type="subcellular location">
    <subcellularLocation>
        <location evidence="1">Membrane</location>
        <topology evidence="1">Multi-pass membrane protein</topology>
    </subcellularLocation>
</comment>
<dbReference type="Pfam" id="PF01284">
    <property type="entry name" value="MARVEL"/>
    <property type="match status" value="1"/>
</dbReference>
<feature type="transmembrane region" description="Helical" evidence="7">
    <location>
        <begin position="86"/>
        <end position="108"/>
    </location>
</feature>
<feature type="domain" description="MARVEL" evidence="9">
    <location>
        <begin position="52"/>
        <end position="179"/>
    </location>
</feature>
<reference evidence="10" key="2">
    <citation type="submission" date="2025-09" db="UniProtKB">
        <authorList>
            <consortium name="Ensembl"/>
        </authorList>
    </citation>
    <scope>IDENTIFICATION</scope>
</reference>
<dbReference type="Ensembl" id="ENSPMGT00000029023.1">
    <property type="protein sequence ID" value="ENSPMGP00000027241.1"/>
    <property type="gene ID" value="ENSPMGG00000021993.1"/>
</dbReference>
<evidence type="ECO:0000313" key="11">
    <source>
        <dbReference type="Proteomes" id="UP000261520"/>
    </source>
</evidence>
<reference evidence="10" key="1">
    <citation type="submission" date="2025-08" db="UniProtKB">
        <authorList>
            <consortium name="Ensembl"/>
        </authorList>
    </citation>
    <scope>IDENTIFICATION</scope>
</reference>
<dbReference type="InterPro" id="IPR008253">
    <property type="entry name" value="Marvel"/>
</dbReference>
<keyword evidence="3 7" id="KW-1133">Transmembrane helix</keyword>
<dbReference type="PROSITE" id="PS51225">
    <property type="entry name" value="MARVEL"/>
    <property type="match status" value="1"/>
</dbReference>
<evidence type="ECO:0000256" key="4">
    <source>
        <dbReference type="ARBA" id="ARBA00023136"/>
    </source>
</evidence>
<dbReference type="InterPro" id="IPR050578">
    <property type="entry name" value="MARVEL-CKLF_proteins"/>
</dbReference>
<dbReference type="GO" id="GO:0016020">
    <property type="term" value="C:membrane"/>
    <property type="evidence" value="ECO:0007669"/>
    <property type="project" value="UniProtKB-SubCell"/>
</dbReference>
<evidence type="ECO:0000259" key="9">
    <source>
        <dbReference type="PROSITE" id="PS51225"/>
    </source>
</evidence>
<feature type="chain" id="PRO_5017267790" description="MARVEL domain-containing protein" evidence="8">
    <location>
        <begin position="18"/>
        <end position="209"/>
    </location>
</feature>
<organism evidence="10 11">
    <name type="scientific">Periophthalmus magnuspinnatus</name>
    <dbReference type="NCBI Taxonomy" id="409849"/>
    <lineage>
        <taxon>Eukaryota</taxon>
        <taxon>Metazoa</taxon>
        <taxon>Chordata</taxon>
        <taxon>Craniata</taxon>
        <taxon>Vertebrata</taxon>
        <taxon>Euteleostomi</taxon>
        <taxon>Actinopterygii</taxon>
        <taxon>Neopterygii</taxon>
        <taxon>Teleostei</taxon>
        <taxon>Neoteleostei</taxon>
        <taxon>Acanthomorphata</taxon>
        <taxon>Gobiaria</taxon>
        <taxon>Gobiiformes</taxon>
        <taxon>Gobioidei</taxon>
        <taxon>Gobiidae</taxon>
        <taxon>Oxudercinae</taxon>
        <taxon>Periophthalmus</taxon>
    </lineage>
</organism>
<evidence type="ECO:0000313" key="10">
    <source>
        <dbReference type="Ensembl" id="ENSPMGP00000027241.1"/>
    </source>
</evidence>
<feature type="transmembrane region" description="Helical" evidence="7">
    <location>
        <begin position="120"/>
        <end position="143"/>
    </location>
</feature>
<proteinExistence type="predicted"/>
<accession>A0A3B4BFD0</accession>
<dbReference type="Proteomes" id="UP000261520">
    <property type="component" value="Unplaced"/>
</dbReference>
<feature type="compositionally biased region" description="Polar residues" evidence="6">
    <location>
        <begin position="189"/>
        <end position="198"/>
    </location>
</feature>
<feature type="region of interest" description="Disordered" evidence="6">
    <location>
        <begin position="189"/>
        <end position="209"/>
    </location>
</feature>
<evidence type="ECO:0000256" key="6">
    <source>
        <dbReference type="SAM" id="MobiDB-lite"/>
    </source>
</evidence>
<keyword evidence="11" id="KW-1185">Reference proteome</keyword>
<feature type="transmembrane region" description="Helical" evidence="7">
    <location>
        <begin position="155"/>
        <end position="175"/>
    </location>
</feature>
<keyword evidence="2 5" id="KW-0812">Transmembrane</keyword>
<feature type="compositionally biased region" description="Basic and acidic residues" evidence="6">
    <location>
        <begin position="200"/>
        <end position="209"/>
    </location>
</feature>
<sequence length="209" mass="23481">MHFSTLWDCVLFYFGRALVDSYFDRAKMADTVYAPTTAPNPKDKCFLVPTDILDLKRFCVKLLEVLFSVVAFLQEEFVSSCVACNALYFFEFVSCTAFLFTVLLLGLLSTPVHRRVGMNCWSMLDFMYTVIIFVFFFLASIIFSASNSGSALERSAVAFGFLASLSFLLDLVLFYRTHGLPFKYAQNQENPATGSNNPAEAEKLNENGA</sequence>
<dbReference type="STRING" id="409849.ENSPMGP00000027241"/>
<name>A0A3B4BFD0_9GOBI</name>
<evidence type="ECO:0000256" key="2">
    <source>
        <dbReference type="ARBA" id="ARBA00022692"/>
    </source>
</evidence>
<dbReference type="AlphaFoldDB" id="A0A3B4BFD0"/>
<dbReference type="PANTHER" id="PTHR22776">
    <property type="entry name" value="MARVEL-CONTAINING POTENTIAL LIPID RAFT-ASSOCIATED PROTEIN"/>
    <property type="match status" value="1"/>
</dbReference>
<evidence type="ECO:0000256" key="7">
    <source>
        <dbReference type="SAM" id="Phobius"/>
    </source>
</evidence>
<dbReference type="PANTHER" id="PTHR22776:SF25">
    <property type="entry name" value="CKLF-LIKE MARVEL TRANSMEMBRANE DOMAIN-CONTAINING PROTEIN 6"/>
    <property type="match status" value="1"/>
</dbReference>
<evidence type="ECO:0000256" key="1">
    <source>
        <dbReference type="ARBA" id="ARBA00004141"/>
    </source>
</evidence>
<keyword evidence="8" id="KW-0732">Signal</keyword>
<protein>
    <recommendedName>
        <fullName evidence="9">MARVEL domain-containing protein</fullName>
    </recommendedName>
</protein>
<feature type="signal peptide" evidence="8">
    <location>
        <begin position="1"/>
        <end position="17"/>
    </location>
</feature>